<dbReference type="FunFam" id="3.30.565.10:FF:000006">
    <property type="entry name" value="Sensor histidine kinase WalK"/>
    <property type="match status" value="1"/>
</dbReference>
<dbReference type="Pfam" id="PF00512">
    <property type="entry name" value="HisKA"/>
    <property type="match status" value="1"/>
</dbReference>
<dbReference type="PRINTS" id="PR00344">
    <property type="entry name" value="BCTRLSENSOR"/>
</dbReference>
<dbReference type="PANTHER" id="PTHR43711:SF1">
    <property type="entry name" value="HISTIDINE KINASE 1"/>
    <property type="match status" value="1"/>
</dbReference>
<dbReference type="InterPro" id="IPR003661">
    <property type="entry name" value="HisK_dim/P_dom"/>
</dbReference>
<keyword evidence="3" id="KW-0597">Phosphoprotein</keyword>
<evidence type="ECO:0000256" key="6">
    <source>
        <dbReference type="ARBA" id="ARBA00023012"/>
    </source>
</evidence>
<dbReference type="Pfam" id="PF01590">
    <property type="entry name" value="GAF"/>
    <property type="match status" value="1"/>
</dbReference>
<name>A0A2H3NVA4_9BACT</name>
<dbReference type="InterPro" id="IPR050736">
    <property type="entry name" value="Sensor_HK_Regulatory"/>
</dbReference>
<dbReference type="EC" id="2.7.13.3" evidence="2"/>
<dbReference type="Gene3D" id="3.30.450.40">
    <property type="match status" value="1"/>
</dbReference>
<evidence type="ECO:0000313" key="8">
    <source>
        <dbReference type="EMBL" id="PEN08517.1"/>
    </source>
</evidence>
<evidence type="ECO:0000256" key="4">
    <source>
        <dbReference type="ARBA" id="ARBA00022679"/>
    </source>
</evidence>
<keyword evidence="5" id="KW-0418">Kinase</keyword>
<dbReference type="GO" id="GO:0000155">
    <property type="term" value="F:phosphorelay sensor kinase activity"/>
    <property type="evidence" value="ECO:0007669"/>
    <property type="project" value="InterPro"/>
</dbReference>
<dbReference type="Proteomes" id="UP000221024">
    <property type="component" value="Unassembled WGS sequence"/>
</dbReference>
<dbReference type="Gene3D" id="3.30.565.10">
    <property type="entry name" value="Histidine kinase-like ATPase, C-terminal domain"/>
    <property type="match status" value="1"/>
</dbReference>
<dbReference type="SUPFAM" id="SSF55785">
    <property type="entry name" value="PYP-like sensor domain (PAS domain)"/>
    <property type="match status" value="1"/>
</dbReference>
<evidence type="ECO:0000256" key="3">
    <source>
        <dbReference type="ARBA" id="ARBA00022553"/>
    </source>
</evidence>
<dbReference type="OrthoDB" id="9811889at2"/>
<dbReference type="PROSITE" id="PS50109">
    <property type="entry name" value="HIS_KIN"/>
    <property type="match status" value="1"/>
</dbReference>
<dbReference type="SMART" id="SM00387">
    <property type="entry name" value="HATPase_c"/>
    <property type="match status" value="1"/>
</dbReference>
<dbReference type="PANTHER" id="PTHR43711">
    <property type="entry name" value="TWO-COMPONENT HISTIDINE KINASE"/>
    <property type="match status" value="1"/>
</dbReference>
<dbReference type="Pfam" id="PF08447">
    <property type="entry name" value="PAS_3"/>
    <property type="match status" value="1"/>
</dbReference>
<feature type="domain" description="Histidine kinase" evidence="7">
    <location>
        <begin position="338"/>
        <end position="554"/>
    </location>
</feature>
<organism evidence="8 9">
    <name type="scientific">Longimonas halophila</name>
    <dbReference type="NCBI Taxonomy" id="1469170"/>
    <lineage>
        <taxon>Bacteria</taxon>
        <taxon>Pseudomonadati</taxon>
        <taxon>Rhodothermota</taxon>
        <taxon>Rhodothermia</taxon>
        <taxon>Rhodothermales</taxon>
        <taxon>Salisaetaceae</taxon>
        <taxon>Longimonas</taxon>
    </lineage>
</organism>
<dbReference type="InterPro" id="IPR003594">
    <property type="entry name" value="HATPase_dom"/>
</dbReference>
<dbReference type="InterPro" id="IPR003018">
    <property type="entry name" value="GAF"/>
</dbReference>
<dbReference type="SUPFAM" id="SSF55874">
    <property type="entry name" value="ATPase domain of HSP90 chaperone/DNA topoisomerase II/histidine kinase"/>
    <property type="match status" value="1"/>
</dbReference>
<dbReference type="Gene3D" id="1.10.287.130">
    <property type="match status" value="1"/>
</dbReference>
<dbReference type="Gene3D" id="3.30.450.20">
    <property type="entry name" value="PAS domain"/>
    <property type="match status" value="1"/>
</dbReference>
<reference evidence="8 9" key="1">
    <citation type="submission" date="2017-10" db="EMBL/GenBank/DDBJ databases">
        <title>Draft genome of Longimonas halophila.</title>
        <authorList>
            <person name="Goh K.M."/>
            <person name="Shamsir M.S."/>
            <person name="Lim S.W."/>
        </authorList>
    </citation>
    <scope>NUCLEOTIDE SEQUENCE [LARGE SCALE GENOMIC DNA]</scope>
    <source>
        <strain evidence="8 9">KCTC 42399</strain>
    </source>
</reference>
<gene>
    <name evidence="8" type="ORF">CRI93_05270</name>
</gene>
<comment type="caution">
    <text evidence="8">The sequence shown here is derived from an EMBL/GenBank/DDBJ whole genome shotgun (WGS) entry which is preliminary data.</text>
</comment>
<evidence type="ECO:0000313" key="9">
    <source>
        <dbReference type="Proteomes" id="UP000221024"/>
    </source>
</evidence>
<dbReference type="CDD" id="cd00082">
    <property type="entry name" value="HisKA"/>
    <property type="match status" value="1"/>
</dbReference>
<dbReference type="InterPro" id="IPR013655">
    <property type="entry name" value="PAS_fold_3"/>
</dbReference>
<dbReference type="InterPro" id="IPR036097">
    <property type="entry name" value="HisK_dim/P_sf"/>
</dbReference>
<dbReference type="Pfam" id="PF02518">
    <property type="entry name" value="HATPase_c"/>
    <property type="match status" value="1"/>
</dbReference>
<dbReference type="SMART" id="SM00388">
    <property type="entry name" value="HisKA"/>
    <property type="match status" value="1"/>
</dbReference>
<keyword evidence="6" id="KW-0902">Two-component regulatory system</keyword>
<comment type="catalytic activity">
    <reaction evidence="1">
        <text>ATP + protein L-histidine = ADP + protein N-phospho-L-histidine.</text>
        <dbReference type="EC" id="2.7.13.3"/>
    </reaction>
</comment>
<evidence type="ECO:0000259" key="7">
    <source>
        <dbReference type="PROSITE" id="PS50109"/>
    </source>
</evidence>
<sequence>MKADTIDLSTEHDRYGEPHAPARLAALQRYQIMDTPPEEAFDHITDLAAHTLDVPIAVVNFIDAERQWFKSCVGTDVNETPLDQALCNTTIRTPGLMVVEDARHDSRFKGNPFVAGPPHLRFYMGMPLTSPDGYRVGTLCVMDTRPRSPTEQDRQTLKKLAQVVMNELEMRATESQRAYRELYDREQRLRNLANSIPGVVFRMDTHMEPNDAPRYDVQFISEYARELLDYPLDTRGTHEAFAWFAARVLPDYREAFLASVAEAVRSGTPWRHDVPFQTDTGAVRWIRGVAVPEQGPNGRTLNGVLLDSTAEKKAEEALRDAKEKAEEMSRLKSAFLTNMSHEIRTPLAAIMGFADVLNDLDLKGPANKFSALMRRSSQRLLDTLNAVLELSQLEAAAVSVQPTKLSAAAVLYDVAVSFRAQAEDQGVTLTVKRPPSEVEAVIDREALTRILTHVIDNAVKFTPAGGTVTVGIRATEADLTLTVADTGVGMRPDMVPQIFTAFQQVSTGDTRSHEGSGLGLTITKHLVELMQGSIQVDTAPDTGTTVRVCLPRRPAPAPTDPARLHY</sequence>
<evidence type="ECO:0000256" key="1">
    <source>
        <dbReference type="ARBA" id="ARBA00000085"/>
    </source>
</evidence>
<dbReference type="SUPFAM" id="SSF55781">
    <property type="entry name" value="GAF domain-like"/>
    <property type="match status" value="1"/>
</dbReference>
<dbReference type="AlphaFoldDB" id="A0A2H3NVA4"/>
<dbReference type="InterPro" id="IPR029016">
    <property type="entry name" value="GAF-like_dom_sf"/>
</dbReference>
<evidence type="ECO:0000256" key="5">
    <source>
        <dbReference type="ARBA" id="ARBA00022777"/>
    </source>
</evidence>
<dbReference type="SUPFAM" id="SSF47384">
    <property type="entry name" value="Homodimeric domain of signal transducing histidine kinase"/>
    <property type="match status" value="1"/>
</dbReference>
<dbReference type="InterPro" id="IPR036890">
    <property type="entry name" value="HATPase_C_sf"/>
</dbReference>
<dbReference type="InterPro" id="IPR004358">
    <property type="entry name" value="Sig_transdc_His_kin-like_C"/>
</dbReference>
<keyword evidence="9" id="KW-1185">Reference proteome</keyword>
<dbReference type="EMBL" id="PDEP01000003">
    <property type="protein sequence ID" value="PEN08517.1"/>
    <property type="molecule type" value="Genomic_DNA"/>
</dbReference>
<protein>
    <recommendedName>
        <fullName evidence="2">histidine kinase</fullName>
        <ecNumber evidence="2">2.7.13.3</ecNumber>
    </recommendedName>
</protein>
<proteinExistence type="predicted"/>
<dbReference type="SMART" id="SM00065">
    <property type="entry name" value="GAF"/>
    <property type="match status" value="1"/>
</dbReference>
<evidence type="ECO:0000256" key="2">
    <source>
        <dbReference type="ARBA" id="ARBA00012438"/>
    </source>
</evidence>
<accession>A0A2H3NVA4</accession>
<dbReference type="InterPro" id="IPR005467">
    <property type="entry name" value="His_kinase_dom"/>
</dbReference>
<dbReference type="InterPro" id="IPR035965">
    <property type="entry name" value="PAS-like_dom_sf"/>
</dbReference>
<keyword evidence="4" id="KW-0808">Transferase</keyword>